<organism evidence="1 2">
    <name type="scientific">Centaurea solstitialis</name>
    <name type="common">yellow star-thistle</name>
    <dbReference type="NCBI Taxonomy" id="347529"/>
    <lineage>
        <taxon>Eukaryota</taxon>
        <taxon>Viridiplantae</taxon>
        <taxon>Streptophyta</taxon>
        <taxon>Embryophyta</taxon>
        <taxon>Tracheophyta</taxon>
        <taxon>Spermatophyta</taxon>
        <taxon>Magnoliopsida</taxon>
        <taxon>eudicotyledons</taxon>
        <taxon>Gunneridae</taxon>
        <taxon>Pentapetalae</taxon>
        <taxon>asterids</taxon>
        <taxon>campanulids</taxon>
        <taxon>Asterales</taxon>
        <taxon>Asteraceae</taxon>
        <taxon>Carduoideae</taxon>
        <taxon>Cardueae</taxon>
        <taxon>Centaureinae</taxon>
        <taxon>Centaurea</taxon>
    </lineage>
</organism>
<dbReference type="EMBL" id="JARYMX010000006">
    <property type="protein sequence ID" value="KAJ9544828.1"/>
    <property type="molecule type" value="Genomic_DNA"/>
</dbReference>
<dbReference type="AlphaFoldDB" id="A0AA38SLY2"/>
<gene>
    <name evidence="1" type="ORF">OSB04_024535</name>
</gene>
<name>A0AA38SLY2_9ASTR</name>
<comment type="caution">
    <text evidence="1">The sequence shown here is derived from an EMBL/GenBank/DDBJ whole genome shotgun (WGS) entry which is preliminary data.</text>
</comment>
<protein>
    <submittedName>
        <fullName evidence="1">Uncharacterized protein</fullName>
    </submittedName>
</protein>
<evidence type="ECO:0000313" key="2">
    <source>
        <dbReference type="Proteomes" id="UP001172457"/>
    </source>
</evidence>
<keyword evidence="2" id="KW-1185">Reference proteome</keyword>
<dbReference type="Proteomes" id="UP001172457">
    <property type="component" value="Chromosome 6"/>
</dbReference>
<evidence type="ECO:0000313" key="1">
    <source>
        <dbReference type="EMBL" id="KAJ9544828.1"/>
    </source>
</evidence>
<accession>A0AA38SLY2</accession>
<reference evidence="1" key="1">
    <citation type="submission" date="2023-03" db="EMBL/GenBank/DDBJ databases">
        <title>Chromosome-scale reference genome and RAD-based genetic map of yellow starthistle (Centaurea solstitialis) reveal putative structural variation and QTLs associated with invader traits.</title>
        <authorList>
            <person name="Reatini B."/>
            <person name="Cang F.A."/>
            <person name="Jiang Q."/>
            <person name="Mckibben M.T.W."/>
            <person name="Barker M.S."/>
            <person name="Rieseberg L.H."/>
            <person name="Dlugosch K.M."/>
        </authorList>
    </citation>
    <scope>NUCLEOTIDE SEQUENCE</scope>
    <source>
        <strain evidence="1">CAN-66</strain>
        <tissue evidence="1">Leaf</tissue>
    </source>
</reference>
<sequence>MDRLGVEVAGIPRLLPVCKVVDVSYCVTHSAQVSIQSLMIIDGVVASTAFKPYISRREEQCLVQFLMALRYDFEGLRGTILHRTPLSTVDSVVHELIVEETRLKFYGDKGPKLPYTRVVFVVPQRS</sequence>
<proteinExistence type="predicted"/>